<name>A0A1Z5HWB4_9FIRM</name>
<dbReference type="InterPro" id="IPR007382">
    <property type="entry name" value="UPF0756_TM"/>
</dbReference>
<dbReference type="PANTHER" id="PTHR38452">
    <property type="entry name" value="UPF0756 MEMBRANE PROTEIN YEAL"/>
    <property type="match status" value="1"/>
</dbReference>
<comment type="similarity">
    <text evidence="5">Belongs to the UPF0756 family.</text>
</comment>
<evidence type="ECO:0000256" key="1">
    <source>
        <dbReference type="ARBA" id="ARBA00022475"/>
    </source>
</evidence>
<dbReference type="RefSeq" id="WP_088554921.1">
    <property type="nucleotide sequence ID" value="NZ_BDGJ01000168.1"/>
</dbReference>
<evidence type="ECO:0000313" key="6">
    <source>
        <dbReference type="EMBL" id="GAW93698.1"/>
    </source>
</evidence>
<evidence type="ECO:0000313" key="7">
    <source>
        <dbReference type="Proteomes" id="UP000197032"/>
    </source>
</evidence>
<gene>
    <name evidence="6" type="ORF">KKC1_28260</name>
</gene>
<keyword evidence="7" id="KW-1185">Reference proteome</keyword>
<dbReference type="GO" id="GO:0005886">
    <property type="term" value="C:plasma membrane"/>
    <property type="evidence" value="ECO:0007669"/>
    <property type="project" value="UniProtKB-SubCell"/>
</dbReference>
<proteinExistence type="inferred from homology"/>
<feature type="transmembrane region" description="Helical" evidence="5">
    <location>
        <begin position="79"/>
        <end position="99"/>
    </location>
</feature>
<comment type="caution">
    <text evidence="5">Lacks conserved residue(s) required for the propagation of feature annotation.</text>
</comment>
<dbReference type="PANTHER" id="PTHR38452:SF1">
    <property type="entry name" value="UPF0756 MEMBRANE PROTEIN YEAL"/>
    <property type="match status" value="1"/>
</dbReference>
<feature type="transmembrane region" description="Helical" evidence="5">
    <location>
        <begin position="111"/>
        <end position="144"/>
    </location>
</feature>
<sequence>MSGPNLLIILMLMLGILGKSNIIAAAAAILLVLRLTNLEYLFPVLEKRGLEVGLLFLVISVLIPLATDRIPGRDILRSFLTLPGLIAMISGALATHLNGKGLKLLQEMPELMIGLIIGSIIGIVFLGGIPVGPLMAGGIAALLMELLVR</sequence>
<dbReference type="Pfam" id="PF04284">
    <property type="entry name" value="DUF441"/>
    <property type="match status" value="1"/>
</dbReference>
<reference evidence="7" key="1">
    <citation type="journal article" date="2017" name="Appl. Environ. Microbiol.">
        <title>Genomic analysis of Calderihabitans maritimus KKC1, a thermophilic hydrogenogenic carboxydotrophic bacterium isolated from marine sediment.</title>
        <authorList>
            <person name="Omae K."/>
            <person name="Yoneda Y."/>
            <person name="Fukuyama Y."/>
            <person name="Yoshida T."/>
            <person name="Sako Y."/>
        </authorList>
    </citation>
    <scope>NUCLEOTIDE SEQUENCE [LARGE SCALE GENOMIC DNA]</scope>
    <source>
        <strain evidence="7">KKC1</strain>
    </source>
</reference>
<keyword evidence="4 5" id="KW-0472">Membrane</keyword>
<dbReference type="Proteomes" id="UP000197032">
    <property type="component" value="Unassembled WGS sequence"/>
</dbReference>
<keyword evidence="3 5" id="KW-1133">Transmembrane helix</keyword>
<evidence type="ECO:0000256" key="4">
    <source>
        <dbReference type="ARBA" id="ARBA00023136"/>
    </source>
</evidence>
<accession>A0A1Z5HWB4</accession>
<dbReference type="AlphaFoldDB" id="A0A1Z5HWB4"/>
<comment type="subcellular location">
    <subcellularLocation>
        <location evidence="5">Cell membrane</location>
        <topology evidence="5">Multi-pass membrane protein</topology>
    </subcellularLocation>
</comment>
<organism evidence="6 7">
    <name type="scientific">Calderihabitans maritimus</name>
    <dbReference type="NCBI Taxonomy" id="1246530"/>
    <lineage>
        <taxon>Bacteria</taxon>
        <taxon>Bacillati</taxon>
        <taxon>Bacillota</taxon>
        <taxon>Clostridia</taxon>
        <taxon>Neomoorellales</taxon>
        <taxon>Calderihabitantaceae</taxon>
        <taxon>Calderihabitans</taxon>
    </lineage>
</organism>
<evidence type="ECO:0000256" key="5">
    <source>
        <dbReference type="HAMAP-Rule" id="MF_01874"/>
    </source>
</evidence>
<dbReference type="OrthoDB" id="80306at2"/>
<evidence type="ECO:0000256" key="3">
    <source>
        <dbReference type="ARBA" id="ARBA00022989"/>
    </source>
</evidence>
<dbReference type="EMBL" id="BDGJ01000168">
    <property type="protein sequence ID" value="GAW93698.1"/>
    <property type="molecule type" value="Genomic_DNA"/>
</dbReference>
<evidence type="ECO:0000256" key="2">
    <source>
        <dbReference type="ARBA" id="ARBA00022692"/>
    </source>
</evidence>
<keyword evidence="2 5" id="KW-0812">Transmembrane</keyword>
<protein>
    <recommendedName>
        <fullName evidence="5">UPF0756 membrane protein KKC1_28260</fullName>
    </recommendedName>
</protein>
<comment type="caution">
    <text evidence="6">The sequence shown here is derived from an EMBL/GenBank/DDBJ whole genome shotgun (WGS) entry which is preliminary data.</text>
</comment>
<feature type="transmembrane region" description="Helical" evidence="5">
    <location>
        <begin position="49"/>
        <end position="67"/>
    </location>
</feature>
<dbReference type="HAMAP" id="MF_01874">
    <property type="entry name" value="UPF0756"/>
    <property type="match status" value="1"/>
</dbReference>
<keyword evidence="1 5" id="KW-1003">Cell membrane</keyword>